<dbReference type="RefSeq" id="WP_073628981.1">
    <property type="nucleotide sequence ID" value="NZ_FRXO01000004.1"/>
</dbReference>
<organism evidence="3 4">
    <name type="scientific">Pseudoxanthobacter soli DSM 19599</name>
    <dbReference type="NCBI Taxonomy" id="1123029"/>
    <lineage>
        <taxon>Bacteria</taxon>
        <taxon>Pseudomonadati</taxon>
        <taxon>Pseudomonadota</taxon>
        <taxon>Alphaproteobacteria</taxon>
        <taxon>Hyphomicrobiales</taxon>
        <taxon>Segnochrobactraceae</taxon>
        <taxon>Pseudoxanthobacter</taxon>
    </lineage>
</organism>
<evidence type="ECO:0000256" key="1">
    <source>
        <dbReference type="SAM" id="Phobius"/>
    </source>
</evidence>
<protein>
    <submittedName>
        <fullName evidence="3">Mu-like prophage DNA circulation protein</fullName>
    </submittedName>
</protein>
<proteinExistence type="predicted"/>
<feature type="transmembrane region" description="Helical" evidence="1">
    <location>
        <begin position="71"/>
        <end position="95"/>
    </location>
</feature>
<name>A0A1M7ZLY1_9HYPH</name>
<reference evidence="3 4" key="1">
    <citation type="submission" date="2016-12" db="EMBL/GenBank/DDBJ databases">
        <authorList>
            <person name="Song W.-J."/>
            <person name="Kurnit D.M."/>
        </authorList>
    </citation>
    <scope>NUCLEOTIDE SEQUENCE [LARGE SCALE GENOMIC DNA]</scope>
    <source>
        <strain evidence="3 4">DSM 19599</strain>
    </source>
</reference>
<evidence type="ECO:0000313" key="4">
    <source>
        <dbReference type="Proteomes" id="UP000186406"/>
    </source>
</evidence>
<dbReference type="Proteomes" id="UP000186406">
    <property type="component" value="Unassembled WGS sequence"/>
</dbReference>
<keyword evidence="1" id="KW-0472">Membrane</keyword>
<evidence type="ECO:0000259" key="2">
    <source>
        <dbReference type="Pfam" id="PF07157"/>
    </source>
</evidence>
<dbReference type="InterPro" id="IPR009826">
    <property type="entry name" value="DNA_circ_N"/>
</dbReference>
<feature type="domain" description="DNA circulation N-terminal" evidence="2">
    <location>
        <begin position="9"/>
        <end position="92"/>
    </location>
</feature>
<keyword evidence="1" id="KW-0812">Transmembrane</keyword>
<sequence length="430" mass="43603">MDPEIQLWPSVFNGVPFWCDSEGMETGRRLAIYEFPGRDVGFVEDLGARQPRFRVTGYLSGLGAEGASTGLISLFAGVGPAILLLPAAGPVSVYCERAVRNRSLDRIGWAAFELDFVLGGAAFALASVLSLGQLVFDAAGGIISGIASLAGRFVAPGGWVDPVAAAAAGGLQDTVATLEAIRTEAAIDETASAALRDTLAGLYGAMPGAVGGAAAIAAVPVDAVVAATLAPTDTIPALAVAAAEALAPFAGMLAAARALGDAMAPADAAAAFAAALDGVSDPAAADVLAAPSVAAIAANDALVAGLSRLTYLAPYAEALARMSYPDRRAGVTARADFAERCEPALASATGAAGMEVFATVSALRGSVAAYLSRTITDLAPVVTVSAPRSMPAIWWAWRLYGDPERAGELVERNSVRHPAFMPASFEALAR</sequence>
<gene>
    <name evidence="3" type="ORF">SAMN02745172_02459</name>
</gene>
<evidence type="ECO:0000313" key="3">
    <source>
        <dbReference type="EMBL" id="SHO65812.1"/>
    </source>
</evidence>
<dbReference type="EMBL" id="FRXO01000004">
    <property type="protein sequence ID" value="SHO65812.1"/>
    <property type="molecule type" value="Genomic_DNA"/>
</dbReference>
<dbReference type="STRING" id="1123029.SAMN02745172_02459"/>
<dbReference type="AlphaFoldDB" id="A0A1M7ZLY1"/>
<feature type="transmembrane region" description="Helical" evidence="1">
    <location>
        <begin position="116"/>
        <end position="136"/>
    </location>
</feature>
<accession>A0A1M7ZLY1</accession>
<keyword evidence="4" id="KW-1185">Reference proteome</keyword>
<dbReference type="Pfam" id="PF07157">
    <property type="entry name" value="DNA_circ_N"/>
    <property type="match status" value="1"/>
</dbReference>
<keyword evidence="1" id="KW-1133">Transmembrane helix</keyword>